<proteinExistence type="predicted"/>
<dbReference type="AlphaFoldDB" id="A0A804JL47"/>
<sequence length="197" mass="21930">MGEGAADLPPGFLFFPSDEELVVHFLYHKTALLPFHPDIIPTLDLHRCDPSNFHGKAFQGGNRCWYFFTSRSEVRASVSGYWNPVGTDEVVISGNKDVGVKTTLKYYIGQPPDGIRTNWLMHEYRLLNDTVHGGSSTCSSTRRERGQPEFNKWVICRAQECCSQASAHDDGGGGTELSCLDEVFLSLDDLDEVSLPN</sequence>
<dbReference type="Proteomes" id="UP000012960">
    <property type="component" value="Unplaced"/>
</dbReference>
<organism evidence="7 8">
    <name type="scientific">Musa acuminata subsp. malaccensis</name>
    <name type="common">Wild banana</name>
    <name type="synonym">Musa malaccensis</name>
    <dbReference type="NCBI Taxonomy" id="214687"/>
    <lineage>
        <taxon>Eukaryota</taxon>
        <taxon>Viridiplantae</taxon>
        <taxon>Streptophyta</taxon>
        <taxon>Embryophyta</taxon>
        <taxon>Tracheophyta</taxon>
        <taxon>Spermatophyta</taxon>
        <taxon>Magnoliopsida</taxon>
        <taxon>Liliopsida</taxon>
        <taxon>Zingiberales</taxon>
        <taxon>Musaceae</taxon>
        <taxon>Musa</taxon>
    </lineage>
</organism>
<dbReference type="PROSITE" id="PS51005">
    <property type="entry name" value="NAC"/>
    <property type="match status" value="1"/>
</dbReference>
<dbReference type="Pfam" id="PF02365">
    <property type="entry name" value="NAM"/>
    <property type="match status" value="1"/>
</dbReference>
<keyword evidence="2" id="KW-0238">DNA-binding</keyword>
<reference evidence="6" key="1">
    <citation type="submission" date="2021-03" db="EMBL/GenBank/DDBJ databases">
        <authorList>
            <consortium name="Genoscope - CEA"/>
            <person name="William W."/>
        </authorList>
    </citation>
    <scope>NUCLEOTIDE SEQUENCE</scope>
    <source>
        <strain evidence="6">Doubled-haploid Pahang</strain>
    </source>
</reference>
<evidence type="ECO:0000259" key="5">
    <source>
        <dbReference type="PROSITE" id="PS51005"/>
    </source>
</evidence>
<evidence type="ECO:0000313" key="8">
    <source>
        <dbReference type="Proteomes" id="UP000012960"/>
    </source>
</evidence>
<dbReference type="GO" id="GO:0048731">
    <property type="term" value="P:system development"/>
    <property type="evidence" value="ECO:0000318"/>
    <property type="project" value="GO_Central"/>
</dbReference>
<reference evidence="7" key="2">
    <citation type="submission" date="2021-05" db="UniProtKB">
        <authorList>
            <consortium name="EnsemblPlants"/>
        </authorList>
    </citation>
    <scope>IDENTIFICATION</scope>
    <source>
        <strain evidence="7">subsp. malaccensis</strain>
    </source>
</reference>
<dbReference type="OrthoDB" id="1877845at2759"/>
<dbReference type="Gramene" id="Ma06_t27580.1">
    <property type="protein sequence ID" value="Ma06_p27580.1"/>
    <property type="gene ID" value="Ma06_g27580"/>
</dbReference>
<dbReference type="InterPro" id="IPR003441">
    <property type="entry name" value="NAC-dom"/>
</dbReference>
<dbReference type="EnsemblPlants" id="Ma06_t27580.1">
    <property type="protein sequence ID" value="Ma06_p27580.1"/>
    <property type="gene ID" value="Ma06_g27580"/>
</dbReference>
<feature type="domain" description="NAC" evidence="5">
    <location>
        <begin position="8"/>
        <end position="161"/>
    </location>
</feature>
<evidence type="ECO:0000313" key="6">
    <source>
        <dbReference type="EMBL" id="CAG1847578.1"/>
    </source>
</evidence>
<dbReference type="EMBL" id="HG996471">
    <property type="protein sequence ID" value="CAG1847578.1"/>
    <property type="molecule type" value="Genomic_DNA"/>
</dbReference>
<dbReference type="Gene3D" id="2.170.150.80">
    <property type="entry name" value="NAC domain"/>
    <property type="match status" value="1"/>
</dbReference>
<keyword evidence="3" id="KW-0804">Transcription</keyword>
<protein>
    <submittedName>
        <fullName evidence="6">(wild Malaysian banana) hypothetical protein</fullName>
    </submittedName>
</protein>
<keyword evidence="1" id="KW-0805">Transcription regulation</keyword>
<dbReference type="GO" id="GO:0006355">
    <property type="term" value="P:regulation of DNA-templated transcription"/>
    <property type="evidence" value="ECO:0007669"/>
    <property type="project" value="InterPro"/>
</dbReference>
<dbReference type="PANTHER" id="PTHR31719:SF134">
    <property type="entry name" value="NAC DOMAIN-CONTAINING PROTEIN 104"/>
    <property type="match status" value="1"/>
</dbReference>
<keyword evidence="8" id="KW-1185">Reference proteome</keyword>
<keyword evidence="4" id="KW-0539">Nucleus</keyword>
<dbReference type="InterPro" id="IPR036093">
    <property type="entry name" value="NAC_dom_sf"/>
</dbReference>
<dbReference type="SUPFAM" id="SSF101941">
    <property type="entry name" value="NAC domain"/>
    <property type="match status" value="1"/>
</dbReference>
<name>A0A804JL47_MUSAM</name>
<evidence type="ECO:0000256" key="4">
    <source>
        <dbReference type="ARBA" id="ARBA00023242"/>
    </source>
</evidence>
<evidence type="ECO:0000256" key="2">
    <source>
        <dbReference type="ARBA" id="ARBA00023125"/>
    </source>
</evidence>
<evidence type="ECO:0000256" key="3">
    <source>
        <dbReference type="ARBA" id="ARBA00023163"/>
    </source>
</evidence>
<evidence type="ECO:0000256" key="1">
    <source>
        <dbReference type="ARBA" id="ARBA00023015"/>
    </source>
</evidence>
<evidence type="ECO:0000313" key="7">
    <source>
        <dbReference type="EnsemblPlants" id="Ma06_p27580.1"/>
    </source>
</evidence>
<gene>
    <name evidence="6" type="ORF">GSMUA_173730.1</name>
</gene>
<dbReference type="PANTHER" id="PTHR31719">
    <property type="entry name" value="NAC TRANSCRIPTION FACTOR 56"/>
    <property type="match status" value="1"/>
</dbReference>
<dbReference type="OMA" id="FNKWVIC"/>
<dbReference type="GO" id="GO:0003677">
    <property type="term" value="F:DNA binding"/>
    <property type="evidence" value="ECO:0007669"/>
    <property type="project" value="UniProtKB-KW"/>
</dbReference>
<accession>A0A804JL47</accession>